<gene>
    <name evidence="1" type="ORF">A3D91_02430</name>
</gene>
<evidence type="ECO:0000313" key="2">
    <source>
        <dbReference type="Proteomes" id="UP000178127"/>
    </source>
</evidence>
<dbReference type="EMBL" id="MEVD01000015">
    <property type="protein sequence ID" value="OGC53251.1"/>
    <property type="molecule type" value="Genomic_DNA"/>
</dbReference>
<comment type="caution">
    <text evidence="1">The sequence shown here is derived from an EMBL/GenBank/DDBJ whole genome shotgun (WGS) entry which is preliminary data.</text>
</comment>
<evidence type="ECO:0000313" key="1">
    <source>
        <dbReference type="EMBL" id="OGC53251.1"/>
    </source>
</evidence>
<proteinExistence type="predicted"/>
<name>A0A1F4V7R3_UNCKA</name>
<sequence length="162" mass="17568">MLKTPAATMEGVESLRHPGEIVMPETFDAVAIALSKIKGYPLDIMVDHKSAVSQQEILAAWIMGVSSIGTSYKDINPDILLANAHLGGEQREAADMLLSTLDTLSDFAITETLKAGVNGVIAEAEKQLKKKGYPTDSPEIQDLYKLNAAKSMFNSTYPQDKK</sequence>
<organism evidence="1 2">
    <name type="scientific">candidate division WWE3 bacterium RIFCSPHIGHO2_02_FULL_38_14</name>
    <dbReference type="NCBI Taxonomy" id="1802620"/>
    <lineage>
        <taxon>Bacteria</taxon>
        <taxon>Katanobacteria</taxon>
    </lineage>
</organism>
<protein>
    <submittedName>
        <fullName evidence="1">Uncharacterized protein</fullName>
    </submittedName>
</protein>
<dbReference type="Proteomes" id="UP000178127">
    <property type="component" value="Unassembled WGS sequence"/>
</dbReference>
<dbReference type="AlphaFoldDB" id="A0A1F4V7R3"/>
<accession>A0A1F4V7R3</accession>
<reference evidence="1 2" key="1">
    <citation type="journal article" date="2016" name="Nat. Commun.">
        <title>Thousands of microbial genomes shed light on interconnected biogeochemical processes in an aquifer system.</title>
        <authorList>
            <person name="Anantharaman K."/>
            <person name="Brown C.T."/>
            <person name="Hug L.A."/>
            <person name="Sharon I."/>
            <person name="Castelle C.J."/>
            <person name="Probst A.J."/>
            <person name="Thomas B.C."/>
            <person name="Singh A."/>
            <person name="Wilkins M.J."/>
            <person name="Karaoz U."/>
            <person name="Brodie E.L."/>
            <person name="Williams K.H."/>
            <person name="Hubbard S.S."/>
            <person name="Banfield J.F."/>
        </authorList>
    </citation>
    <scope>NUCLEOTIDE SEQUENCE [LARGE SCALE GENOMIC DNA]</scope>
</reference>